<evidence type="ECO:0000313" key="2">
    <source>
        <dbReference type="Proteomes" id="UP001497535"/>
    </source>
</evidence>
<evidence type="ECO:0000313" key="1">
    <source>
        <dbReference type="EMBL" id="CAK5046915.1"/>
    </source>
</evidence>
<organism evidence="1 2">
    <name type="scientific">Meloidogyne enterolobii</name>
    <name type="common">Root-knot nematode worm</name>
    <name type="synonym">Meloidogyne mayaguensis</name>
    <dbReference type="NCBI Taxonomy" id="390850"/>
    <lineage>
        <taxon>Eukaryota</taxon>
        <taxon>Metazoa</taxon>
        <taxon>Ecdysozoa</taxon>
        <taxon>Nematoda</taxon>
        <taxon>Chromadorea</taxon>
        <taxon>Rhabditida</taxon>
        <taxon>Tylenchina</taxon>
        <taxon>Tylenchomorpha</taxon>
        <taxon>Tylenchoidea</taxon>
        <taxon>Meloidogynidae</taxon>
        <taxon>Meloidogyninae</taxon>
        <taxon>Meloidogyne</taxon>
    </lineage>
</organism>
<protein>
    <submittedName>
        <fullName evidence="1">Uncharacterized protein</fullName>
    </submittedName>
</protein>
<sequence length="138" mass="16183">MENIPLILLILIPIVYSNDGLLNYNENWNNESIRSTNPYMKFKRERHDLLDFYTGFPSDIELEDDNESEAIDYAHLNNAYRISMEVKLKFDFPFYGHKLQKLTIGVGGFIYVGDQTHSWLAATQFFYKTLISFLNKSL</sequence>
<proteinExistence type="predicted"/>
<dbReference type="EMBL" id="CAVMJV010000012">
    <property type="protein sequence ID" value="CAK5046915.1"/>
    <property type="molecule type" value="Genomic_DNA"/>
</dbReference>
<accession>A0ACB0YHD1</accession>
<comment type="caution">
    <text evidence="1">The sequence shown here is derived from an EMBL/GenBank/DDBJ whole genome shotgun (WGS) entry which is preliminary data.</text>
</comment>
<reference evidence="1" key="1">
    <citation type="submission" date="2023-11" db="EMBL/GenBank/DDBJ databases">
        <authorList>
            <person name="Poullet M."/>
        </authorList>
    </citation>
    <scope>NUCLEOTIDE SEQUENCE</scope>
    <source>
        <strain evidence="1">E1834</strain>
    </source>
</reference>
<name>A0ACB0YHD1_MELEN</name>
<dbReference type="Proteomes" id="UP001497535">
    <property type="component" value="Unassembled WGS sequence"/>
</dbReference>
<keyword evidence="2" id="KW-1185">Reference proteome</keyword>
<gene>
    <name evidence="1" type="ORF">MENTE1834_LOCUS12222</name>
</gene>